<feature type="compositionally biased region" description="Low complexity" evidence="1">
    <location>
        <begin position="233"/>
        <end position="251"/>
    </location>
</feature>
<evidence type="ECO:0000313" key="3">
    <source>
        <dbReference type="EMBL" id="EPQ26016.1"/>
    </source>
</evidence>
<dbReference type="AlphaFoldDB" id="A0A061H627"/>
<feature type="domain" description="Zn(2)-C6 fungal-type" evidence="2">
    <location>
        <begin position="167"/>
        <end position="200"/>
    </location>
</feature>
<feature type="region of interest" description="Disordered" evidence="1">
    <location>
        <begin position="311"/>
        <end position="372"/>
    </location>
</feature>
<sequence length="1115" mass="113830">MLAQMPPALPAHGNSVAPGTASFSPSSPSPSPSLSPSASPVSSFVSAGPTPRRNPSDTLRSSGMSSTTTAAAASADTTRTASPARTSVTPASSHAPSASPSASSPGSACASTNGTRSNVKLAHDAAAVRPPSSHPSPSRPNRAILGPDGQYYTPGEAAKLGLTIRTACEACRTRKLRCSGTPPEQGGCQRCSSDAIPCIYTARAPIGRPKKRKVEQGDEDADKPASAEVRQARPSSKLSSVKSSTDPSSRVGKARPQKKQAKAVQHSARERQPAALHEIKGEASASLRHGSMPDSVPSDFAQLLSAAAAVHGQADAAEDSQHSSASQAPRPGLLPPERHHLSHAPSYLPSHPTPSHAGNAPSHSPSTGPVETALSHADYLGNSPFRPATASFAQPSSMSPHDPSVPSLDDLSIAAFLQSLDTLEIEPSELLNRHVGAAGNSVDRSRSTLKAPDSGGGMVMGSAGSSWANGHQPSFPTSTRQSAFTSSREQTADHTLALPPSATATPGVDAISAEDLEAQFNEWSSSSAILQDGLSFAVPADFSWWDLGPSLDPDLSSTAATPANELAQAGPWGPVSRPPSRYLVKDPPSHRRNDPAARHGQDWSNRAAHAGLQLSTRWPRGAENGMGQGQIQTTGNASATGLSWASIPLSPVGPSTAQPAASGPATSDCGSPSARSSTAAAVEAQQSAGPSVDAGTVKPCCSSKKAAADGSGPMAAHQETAVSQDSVLDPSDSCCSKDRSSVASTTTPTTGRPVPSCCSKKKDATPDHVTSASTTKAPGTQSDAGAHAADGKPLSSSSSSSPKSQPSKVHCVPNPSGKGCTCLCDMSVALLSVKRTLRETASPHVAASGGSSQVKQEDDGDSGEAGSSTDSAPRRRAAAARAASTTIQLTLSASQAIAAQCACSADCPTCRSDPSTEISASLLVSTALQIYARAVRTLREGFAAGGAFAVVGGSGAAGPGGLDVRIGEYKPAPANARRIALFAMKLELKDLSAALGKISRMAQKTRQRTDPSARGEEEARSQGGEGAPKSNDGASGGATTTTATATATAPDASWMNPIDQLVILKLHQQLGELLATVENLEAQSSVQPASGHSHHHHDQDHHQQSHVQPRSVLMQ</sequence>
<dbReference type="RefSeq" id="XP_007882201.1">
    <property type="nucleotide sequence ID" value="XM_007884010.1"/>
</dbReference>
<dbReference type="SMART" id="SM00066">
    <property type="entry name" value="GAL4"/>
    <property type="match status" value="1"/>
</dbReference>
<dbReference type="OrthoDB" id="39175at2759"/>
<feature type="region of interest" description="Disordered" evidence="1">
    <location>
        <begin position="439"/>
        <end position="507"/>
    </location>
</feature>
<evidence type="ECO:0000313" key="4">
    <source>
        <dbReference type="Proteomes" id="UP000053664"/>
    </source>
</evidence>
<reference evidence="3 4" key="1">
    <citation type="journal article" date="2013" name="Plant Cell">
        <title>The transition from a phytopathogenic smut ancestor to an anamorphic biocontrol agent deciphered by comparative whole-genome analysis.</title>
        <authorList>
            <person name="Lefebvre F."/>
            <person name="Joly D.L."/>
            <person name="Labbe C."/>
            <person name="Teichmann B."/>
            <person name="Linning R."/>
            <person name="Belzile F."/>
            <person name="Bakkeren G."/>
            <person name="Belanger R.R."/>
        </authorList>
    </citation>
    <scope>NUCLEOTIDE SEQUENCE [LARGE SCALE GENOMIC DNA]</scope>
    <source>
        <strain evidence="3 4">PF-1</strain>
    </source>
</reference>
<feature type="region of interest" description="Disordered" evidence="1">
    <location>
        <begin position="999"/>
        <end position="1041"/>
    </location>
</feature>
<evidence type="ECO:0000256" key="1">
    <source>
        <dbReference type="SAM" id="MobiDB-lite"/>
    </source>
</evidence>
<feature type="compositionally biased region" description="Low complexity" evidence="1">
    <location>
        <begin position="792"/>
        <end position="808"/>
    </location>
</feature>
<evidence type="ECO:0000259" key="2">
    <source>
        <dbReference type="PROSITE" id="PS50048"/>
    </source>
</evidence>
<feature type="compositionally biased region" description="Polar residues" evidence="1">
    <location>
        <begin position="741"/>
        <end position="750"/>
    </location>
</feature>
<feature type="compositionally biased region" description="Basic residues" evidence="1">
    <location>
        <begin position="252"/>
        <end position="261"/>
    </location>
</feature>
<dbReference type="eggNOG" id="ENOG502SE9E">
    <property type="taxonomic scope" value="Eukaryota"/>
</dbReference>
<accession>A0A061H627</accession>
<dbReference type="PROSITE" id="PS00463">
    <property type="entry name" value="ZN2_CY6_FUNGAL_1"/>
    <property type="match status" value="1"/>
</dbReference>
<proteinExistence type="predicted"/>
<feature type="compositionally biased region" description="Low complexity" evidence="1">
    <location>
        <begin position="34"/>
        <end position="46"/>
    </location>
</feature>
<feature type="compositionally biased region" description="Basic and acidic residues" evidence="1">
    <location>
        <begin position="583"/>
        <end position="601"/>
    </location>
</feature>
<feature type="region of interest" description="Disordered" evidence="1">
    <location>
        <begin position="1082"/>
        <end position="1115"/>
    </location>
</feature>
<dbReference type="KEGG" id="pfp:PFL1_06469"/>
<protein>
    <recommendedName>
        <fullName evidence="2">Zn(2)-C6 fungal-type domain-containing protein</fullName>
    </recommendedName>
</protein>
<name>A0A061H627_9BASI</name>
<feature type="region of interest" description="Disordered" evidence="1">
    <location>
        <begin position="386"/>
        <end position="405"/>
    </location>
</feature>
<dbReference type="Pfam" id="PF00172">
    <property type="entry name" value="Zn_clus"/>
    <property type="match status" value="1"/>
</dbReference>
<dbReference type="InterPro" id="IPR001138">
    <property type="entry name" value="Zn2Cys6_DnaBD"/>
</dbReference>
<dbReference type="Gene3D" id="4.10.240.10">
    <property type="entry name" value="Zn(2)-C6 fungal-type DNA-binding domain"/>
    <property type="match status" value="1"/>
</dbReference>
<dbReference type="EMBL" id="KE361648">
    <property type="protein sequence ID" value="EPQ26016.1"/>
    <property type="molecule type" value="Genomic_DNA"/>
</dbReference>
<feature type="compositionally biased region" description="Low complexity" evidence="1">
    <location>
        <begin position="60"/>
        <end position="111"/>
    </location>
</feature>
<dbReference type="GO" id="GO:0008270">
    <property type="term" value="F:zinc ion binding"/>
    <property type="evidence" value="ECO:0007669"/>
    <property type="project" value="InterPro"/>
</dbReference>
<feature type="compositionally biased region" description="Polar residues" evidence="1">
    <location>
        <begin position="768"/>
        <end position="783"/>
    </location>
</feature>
<organism evidence="3 4">
    <name type="scientific">Pseudozyma flocculosa PF-1</name>
    <dbReference type="NCBI Taxonomy" id="1277687"/>
    <lineage>
        <taxon>Eukaryota</taxon>
        <taxon>Fungi</taxon>
        <taxon>Dikarya</taxon>
        <taxon>Basidiomycota</taxon>
        <taxon>Ustilaginomycotina</taxon>
        <taxon>Ustilaginomycetes</taxon>
        <taxon>Ustilaginales</taxon>
        <taxon>Ustilaginaceae</taxon>
        <taxon>Pseudozyma</taxon>
    </lineage>
</organism>
<dbReference type="InterPro" id="IPR036864">
    <property type="entry name" value="Zn2-C6_fun-type_DNA-bd_sf"/>
</dbReference>
<feature type="region of interest" description="Disordered" evidence="1">
    <location>
        <begin position="841"/>
        <end position="879"/>
    </location>
</feature>
<feature type="region of interest" description="Disordered" evidence="1">
    <location>
        <begin position="645"/>
        <end position="810"/>
    </location>
</feature>
<dbReference type="Proteomes" id="UP000053664">
    <property type="component" value="Unassembled WGS sequence"/>
</dbReference>
<dbReference type="PROSITE" id="PS50048">
    <property type="entry name" value="ZN2_CY6_FUNGAL_2"/>
    <property type="match status" value="1"/>
</dbReference>
<dbReference type="CDD" id="cd00067">
    <property type="entry name" value="GAL4"/>
    <property type="match status" value="1"/>
</dbReference>
<dbReference type="GO" id="GO:0000981">
    <property type="term" value="F:DNA-binding transcription factor activity, RNA polymerase II-specific"/>
    <property type="evidence" value="ECO:0007669"/>
    <property type="project" value="InterPro"/>
</dbReference>
<feature type="compositionally biased region" description="Polar residues" evidence="1">
    <location>
        <begin position="467"/>
        <end position="489"/>
    </location>
</feature>
<gene>
    <name evidence="3" type="ORF">PFL1_06469</name>
</gene>
<feature type="compositionally biased region" description="Basic and acidic residues" evidence="1">
    <location>
        <begin position="1007"/>
        <end position="1020"/>
    </location>
</feature>
<dbReference type="HOGENOM" id="CLU_307571_0_0_1"/>
<feature type="region of interest" description="Disordered" evidence="1">
    <location>
        <begin position="565"/>
        <end position="605"/>
    </location>
</feature>
<dbReference type="GeneID" id="19320545"/>
<feature type="compositionally biased region" description="Polar residues" evidence="1">
    <location>
        <begin position="653"/>
        <end position="689"/>
    </location>
</feature>
<feature type="region of interest" description="Disordered" evidence="1">
    <location>
        <begin position="1"/>
        <end position="150"/>
    </location>
</feature>
<dbReference type="SUPFAM" id="SSF57701">
    <property type="entry name" value="Zn2/Cys6 DNA-binding domain"/>
    <property type="match status" value="1"/>
</dbReference>
<feature type="region of interest" description="Disordered" evidence="1">
    <location>
        <begin position="208"/>
        <end position="274"/>
    </location>
</feature>